<organism evidence="2 3">
    <name type="scientific">Actinomadura gamaensis</name>
    <dbReference type="NCBI Taxonomy" id="1763541"/>
    <lineage>
        <taxon>Bacteria</taxon>
        <taxon>Bacillati</taxon>
        <taxon>Actinomycetota</taxon>
        <taxon>Actinomycetes</taxon>
        <taxon>Streptosporangiales</taxon>
        <taxon>Thermomonosporaceae</taxon>
        <taxon>Actinomadura</taxon>
    </lineage>
</organism>
<keyword evidence="3" id="KW-1185">Reference proteome</keyword>
<name>A0ABV9U5D4_9ACTN</name>
<dbReference type="RefSeq" id="WP_378259705.1">
    <property type="nucleotide sequence ID" value="NZ_JBHSIT010000008.1"/>
</dbReference>
<dbReference type="Pfam" id="PF10708">
    <property type="entry name" value="DUF2510"/>
    <property type="match status" value="1"/>
</dbReference>
<protein>
    <submittedName>
        <fullName evidence="2">DUF2510 domain-containing protein</fullName>
    </submittedName>
</protein>
<evidence type="ECO:0000313" key="3">
    <source>
        <dbReference type="Proteomes" id="UP001595872"/>
    </source>
</evidence>
<dbReference type="EMBL" id="JBHSIT010000008">
    <property type="protein sequence ID" value="MFC4911059.1"/>
    <property type="molecule type" value="Genomic_DNA"/>
</dbReference>
<dbReference type="Proteomes" id="UP001595872">
    <property type="component" value="Unassembled WGS sequence"/>
</dbReference>
<sequence length="221" mass="24352">MTRPGWYPDPFGESKLRWWDGEAWTEALNPQPTRPSRFATARRPAGPGLAADVRGLRLYLDDQVVAYGSSSLAWAHVEWTAYWKTALPTQWIFRVGRHPFQAGPRVEVALDPSGEYDAQGLWTQLVETCREHAESRLIAEIAARVRTGEAVEVTQGLVLHPGGLRGGRTSLSWPMVADAVIEQGRVLIRPAGGGTALLHVPQQSPNAMIIPALIATLRNDF</sequence>
<comment type="caution">
    <text evidence="2">The sequence shown here is derived from an EMBL/GenBank/DDBJ whole genome shotgun (WGS) entry which is preliminary data.</text>
</comment>
<evidence type="ECO:0000259" key="1">
    <source>
        <dbReference type="Pfam" id="PF10708"/>
    </source>
</evidence>
<reference evidence="3" key="1">
    <citation type="journal article" date="2019" name="Int. J. Syst. Evol. Microbiol.">
        <title>The Global Catalogue of Microorganisms (GCM) 10K type strain sequencing project: providing services to taxonomists for standard genome sequencing and annotation.</title>
        <authorList>
            <consortium name="The Broad Institute Genomics Platform"/>
            <consortium name="The Broad Institute Genome Sequencing Center for Infectious Disease"/>
            <person name="Wu L."/>
            <person name="Ma J."/>
        </authorList>
    </citation>
    <scope>NUCLEOTIDE SEQUENCE [LARGE SCALE GENOMIC DNA]</scope>
    <source>
        <strain evidence="3">KLKA75</strain>
    </source>
</reference>
<accession>A0ABV9U5D4</accession>
<proteinExistence type="predicted"/>
<gene>
    <name evidence="2" type="ORF">ACFPCY_27380</name>
</gene>
<evidence type="ECO:0000313" key="2">
    <source>
        <dbReference type="EMBL" id="MFC4911059.1"/>
    </source>
</evidence>
<feature type="domain" description="DUF2510" evidence="1">
    <location>
        <begin position="4"/>
        <end position="35"/>
    </location>
</feature>
<dbReference type="InterPro" id="IPR018929">
    <property type="entry name" value="DUF2510"/>
</dbReference>